<dbReference type="GO" id="GO:0007158">
    <property type="term" value="P:neuron cell-cell adhesion"/>
    <property type="evidence" value="ECO:0007669"/>
    <property type="project" value="TreeGrafter"/>
</dbReference>
<evidence type="ECO:0000313" key="5">
    <source>
        <dbReference type="Proteomes" id="UP000472262"/>
    </source>
</evidence>
<dbReference type="PROSITE" id="PS51442">
    <property type="entry name" value="M_PRO"/>
    <property type="match status" value="1"/>
</dbReference>
<evidence type="ECO:0000259" key="3">
    <source>
        <dbReference type="PROSITE" id="PS51442"/>
    </source>
</evidence>
<dbReference type="GO" id="GO:0001764">
    <property type="term" value="P:neuron migration"/>
    <property type="evidence" value="ECO:0007669"/>
    <property type="project" value="InterPro"/>
</dbReference>
<dbReference type="InterPro" id="IPR045575">
    <property type="entry name" value="ASTN_1_2_N"/>
</dbReference>
<protein>
    <recommendedName>
        <fullName evidence="3">Peptidase C30 domain-containing protein</fullName>
    </recommendedName>
</protein>
<dbReference type="OMA" id="QEWSIAV"/>
<dbReference type="Pfam" id="PF19441">
    <property type="entry name" value="ASTN_1_2_N"/>
    <property type="match status" value="2"/>
</dbReference>
<dbReference type="InterPro" id="IPR008740">
    <property type="entry name" value="Peptidase_C30_CoV"/>
</dbReference>
<dbReference type="PANTHER" id="PTHR16592">
    <property type="entry name" value="ASTROTACTIN-1-LIKE"/>
    <property type="match status" value="1"/>
</dbReference>
<dbReference type="GO" id="GO:0008233">
    <property type="term" value="F:peptidase activity"/>
    <property type="evidence" value="ECO:0007669"/>
    <property type="project" value="InterPro"/>
</dbReference>
<sequence>IGTRAGGMLDEDRDKRGDAESPCEVKTVTVSTLPVLRENEFSFTGAGSGSLAGGESRLLLFVRTDLPGRISVLDDLDNTALPYFTLVHGGEIWNSDVSLSSFLFQGGLIALLLLILLFTLVLYTRQRWCRRRRAPQKSASTEATHEIHYIPSVLLGPPQSRDSFRGPRPLQHSSVIGMPIRETPILDDCDCEEDEQPGHLLDGKAHLEDDLCSQGTHSVNSFGKGMGEVNHKHSLDKRGESFIITVALSVVYKLQKQVSDLYNCVSLSVPTGCPQSPMSKVTLTLITVCTCVVAVVYGTQTSCPLTVKVTLHVPEHFIADGEQSIDSHNVLF</sequence>
<keyword evidence="2" id="KW-0472">Membrane</keyword>
<dbReference type="InterPro" id="IPR026995">
    <property type="entry name" value="Astrotactin"/>
</dbReference>
<feature type="compositionally biased region" description="Basic and acidic residues" evidence="1">
    <location>
        <begin position="10"/>
        <end position="19"/>
    </location>
</feature>
<reference evidence="4" key="1">
    <citation type="submission" date="2025-08" db="UniProtKB">
        <authorList>
            <consortium name="Ensembl"/>
        </authorList>
    </citation>
    <scope>IDENTIFICATION</scope>
</reference>
<dbReference type="GO" id="GO:0019082">
    <property type="term" value="P:viral protein processing"/>
    <property type="evidence" value="ECO:0007669"/>
    <property type="project" value="InterPro"/>
</dbReference>
<accession>A0A672SG01</accession>
<evidence type="ECO:0000313" key="4">
    <source>
        <dbReference type="Ensembl" id="ENSSGRP00000100911.1"/>
    </source>
</evidence>
<feature type="region of interest" description="Disordered" evidence="1">
    <location>
        <begin position="1"/>
        <end position="21"/>
    </location>
</feature>
<dbReference type="Ensembl" id="ENSSGRT00000107316.1">
    <property type="protein sequence ID" value="ENSSGRP00000100911.1"/>
    <property type="gene ID" value="ENSSGRG00000050193.1"/>
</dbReference>
<proteinExistence type="predicted"/>
<dbReference type="Proteomes" id="UP000472262">
    <property type="component" value="Unassembled WGS sequence"/>
</dbReference>
<dbReference type="AlphaFoldDB" id="A0A672SG01"/>
<feature type="domain" description="Peptidase C30" evidence="3">
    <location>
        <begin position="276"/>
        <end position="332"/>
    </location>
</feature>
<evidence type="ECO:0000256" key="2">
    <source>
        <dbReference type="SAM" id="Phobius"/>
    </source>
</evidence>
<dbReference type="GO" id="GO:0005768">
    <property type="term" value="C:endosome"/>
    <property type="evidence" value="ECO:0007669"/>
    <property type="project" value="TreeGrafter"/>
</dbReference>
<dbReference type="InParanoid" id="A0A672SG01"/>
<organism evidence="4 5">
    <name type="scientific">Sinocyclocheilus grahami</name>
    <name type="common">Dianchi golden-line fish</name>
    <name type="synonym">Barbus grahami</name>
    <dbReference type="NCBI Taxonomy" id="75366"/>
    <lineage>
        <taxon>Eukaryota</taxon>
        <taxon>Metazoa</taxon>
        <taxon>Chordata</taxon>
        <taxon>Craniata</taxon>
        <taxon>Vertebrata</taxon>
        <taxon>Euteleostomi</taxon>
        <taxon>Actinopterygii</taxon>
        <taxon>Neopterygii</taxon>
        <taxon>Teleostei</taxon>
        <taxon>Ostariophysi</taxon>
        <taxon>Cypriniformes</taxon>
        <taxon>Cyprinidae</taxon>
        <taxon>Cyprininae</taxon>
        <taxon>Sinocyclocheilus</taxon>
    </lineage>
</organism>
<keyword evidence="2" id="KW-1133">Transmembrane helix</keyword>
<reference evidence="4" key="2">
    <citation type="submission" date="2025-09" db="UniProtKB">
        <authorList>
            <consortium name="Ensembl"/>
        </authorList>
    </citation>
    <scope>IDENTIFICATION</scope>
</reference>
<keyword evidence="5" id="KW-1185">Reference proteome</keyword>
<dbReference type="GO" id="GO:0016020">
    <property type="term" value="C:membrane"/>
    <property type="evidence" value="ECO:0007669"/>
    <property type="project" value="TreeGrafter"/>
</dbReference>
<name>A0A672SG01_SINGR</name>
<feature type="transmembrane region" description="Helical" evidence="2">
    <location>
        <begin position="102"/>
        <end position="123"/>
    </location>
</feature>
<keyword evidence="2" id="KW-0812">Transmembrane</keyword>
<evidence type="ECO:0000256" key="1">
    <source>
        <dbReference type="SAM" id="MobiDB-lite"/>
    </source>
</evidence>
<dbReference type="PANTHER" id="PTHR16592:SF2">
    <property type="entry name" value="ASTROTACTIN-2"/>
    <property type="match status" value="1"/>
</dbReference>